<organism evidence="1 2">
    <name type="scientific">Tagetes erecta</name>
    <name type="common">African marigold</name>
    <dbReference type="NCBI Taxonomy" id="13708"/>
    <lineage>
        <taxon>Eukaryota</taxon>
        <taxon>Viridiplantae</taxon>
        <taxon>Streptophyta</taxon>
        <taxon>Embryophyta</taxon>
        <taxon>Tracheophyta</taxon>
        <taxon>Spermatophyta</taxon>
        <taxon>Magnoliopsida</taxon>
        <taxon>eudicotyledons</taxon>
        <taxon>Gunneridae</taxon>
        <taxon>Pentapetalae</taxon>
        <taxon>asterids</taxon>
        <taxon>campanulids</taxon>
        <taxon>Asterales</taxon>
        <taxon>Asteraceae</taxon>
        <taxon>Asteroideae</taxon>
        <taxon>Heliantheae alliance</taxon>
        <taxon>Tageteae</taxon>
        <taxon>Tagetes</taxon>
    </lineage>
</organism>
<dbReference type="EMBL" id="JAUHHV010000007">
    <property type="protein sequence ID" value="KAK1416663.1"/>
    <property type="molecule type" value="Genomic_DNA"/>
</dbReference>
<proteinExistence type="predicted"/>
<accession>A0AAD8K7N5</accession>
<comment type="caution">
    <text evidence="1">The sequence shown here is derived from an EMBL/GenBank/DDBJ whole genome shotgun (WGS) entry which is preliminary data.</text>
</comment>
<name>A0AAD8K7N5_TARER</name>
<sequence length="153" mass="17622">MMVLSLASSVALIDPSPSGMQQSSILFQVNRFQIGDLQSYLSDLSLFLAPDCKMFYVLVDNRPWLEDLVSRPTHLWQLMSRLSPFAITRTLKDQQESPNLRRWLQVIDAAILTPCYLSRNLEIHCLQIANCIGHYMDLLCLKWRGKMFVESIT</sequence>
<protein>
    <submittedName>
        <fullName evidence="1">Uncharacterized protein</fullName>
    </submittedName>
</protein>
<dbReference type="AlphaFoldDB" id="A0AAD8K7N5"/>
<evidence type="ECO:0000313" key="2">
    <source>
        <dbReference type="Proteomes" id="UP001229421"/>
    </source>
</evidence>
<dbReference type="PANTHER" id="PTHR34553">
    <property type="entry name" value="OS05G0597400 PROTEIN"/>
    <property type="match status" value="1"/>
</dbReference>
<dbReference type="PANTHER" id="PTHR34553:SF4">
    <property type="entry name" value="G1_S-SPECIFIC CYCLIN-E PROTEIN"/>
    <property type="match status" value="1"/>
</dbReference>
<reference evidence="1" key="1">
    <citation type="journal article" date="2023" name="bioRxiv">
        <title>Improved chromosome-level genome assembly for marigold (Tagetes erecta).</title>
        <authorList>
            <person name="Jiang F."/>
            <person name="Yuan L."/>
            <person name="Wang S."/>
            <person name="Wang H."/>
            <person name="Xu D."/>
            <person name="Wang A."/>
            <person name="Fan W."/>
        </authorList>
    </citation>
    <scope>NUCLEOTIDE SEQUENCE</scope>
    <source>
        <strain evidence="1">WSJ</strain>
        <tissue evidence="1">Leaf</tissue>
    </source>
</reference>
<dbReference type="Proteomes" id="UP001229421">
    <property type="component" value="Unassembled WGS sequence"/>
</dbReference>
<gene>
    <name evidence="1" type="ORF">QVD17_25778</name>
</gene>
<evidence type="ECO:0000313" key="1">
    <source>
        <dbReference type="EMBL" id="KAK1416663.1"/>
    </source>
</evidence>
<keyword evidence="2" id="KW-1185">Reference proteome</keyword>